<accession>A0A8J2L5X9</accession>
<evidence type="ECO:0000256" key="1">
    <source>
        <dbReference type="SAM" id="MobiDB-lite"/>
    </source>
</evidence>
<comment type="caution">
    <text evidence="2">The sequence shown here is derived from an EMBL/GenBank/DDBJ whole genome shotgun (WGS) entry which is preliminary data.</text>
</comment>
<dbReference type="EMBL" id="CAJVCH010537354">
    <property type="protein sequence ID" value="CAG7825723.1"/>
    <property type="molecule type" value="Genomic_DNA"/>
</dbReference>
<dbReference type="Proteomes" id="UP000708208">
    <property type="component" value="Unassembled WGS sequence"/>
</dbReference>
<evidence type="ECO:0000313" key="3">
    <source>
        <dbReference type="Proteomes" id="UP000708208"/>
    </source>
</evidence>
<dbReference type="AlphaFoldDB" id="A0A8J2L5X9"/>
<organism evidence="2 3">
    <name type="scientific">Allacma fusca</name>
    <dbReference type="NCBI Taxonomy" id="39272"/>
    <lineage>
        <taxon>Eukaryota</taxon>
        <taxon>Metazoa</taxon>
        <taxon>Ecdysozoa</taxon>
        <taxon>Arthropoda</taxon>
        <taxon>Hexapoda</taxon>
        <taxon>Collembola</taxon>
        <taxon>Symphypleona</taxon>
        <taxon>Sminthuridae</taxon>
        <taxon>Allacma</taxon>
    </lineage>
</organism>
<reference evidence="2" key="1">
    <citation type="submission" date="2021-06" db="EMBL/GenBank/DDBJ databases">
        <authorList>
            <person name="Hodson N. C."/>
            <person name="Mongue J. A."/>
            <person name="Jaron S. K."/>
        </authorList>
    </citation>
    <scope>NUCLEOTIDE SEQUENCE</scope>
</reference>
<evidence type="ECO:0000313" key="2">
    <source>
        <dbReference type="EMBL" id="CAG7825723.1"/>
    </source>
</evidence>
<gene>
    <name evidence="2" type="ORF">AFUS01_LOCUS35820</name>
</gene>
<keyword evidence="3" id="KW-1185">Reference proteome</keyword>
<sequence>MSHQSCGPRGNDILPIPFESVYEKVWCAGCRRSKAIVTNPTVYFCSTQCMMSNVAKRPVTLSRKEKEWVDAVVFGNPGQEIVLEIPRNTNQPEVPLHNIYPRMSPNKGDKLQGPGQSGSGQLIPNPGFQGEMESQGVINVEPCAPTQVLTDYQQHHVGLTPTGGHPGYNNKGGIPSSPTPALVNQSCDRTQIYNQHALTQSRQPYHSQ</sequence>
<feature type="region of interest" description="Disordered" evidence="1">
    <location>
        <begin position="160"/>
        <end position="182"/>
    </location>
</feature>
<protein>
    <submittedName>
        <fullName evidence="2">Uncharacterized protein</fullName>
    </submittedName>
</protein>
<name>A0A8J2L5X9_9HEXA</name>
<feature type="non-terminal residue" evidence="2">
    <location>
        <position position="1"/>
    </location>
</feature>
<proteinExistence type="predicted"/>